<dbReference type="InterPro" id="IPR050316">
    <property type="entry name" value="Tyrosinase/Hemocyanin"/>
</dbReference>
<dbReference type="InterPro" id="IPR008922">
    <property type="entry name" value="Di-copper_centre_dom_sf"/>
</dbReference>
<gene>
    <name evidence="5" type="ORF">FB567DRAFT_557648</name>
</gene>
<evidence type="ECO:0000256" key="1">
    <source>
        <dbReference type="ARBA" id="ARBA00022723"/>
    </source>
</evidence>
<evidence type="ECO:0000256" key="2">
    <source>
        <dbReference type="SAM" id="SignalP"/>
    </source>
</evidence>
<dbReference type="PANTHER" id="PTHR11474">
    <property type="entry name" value="TYROSINASE FAMILY MEMBER"/>
    <property type="match status" value="1"/>
</dbReference>
<name>A0A8K0RCB9_9PLEO</name>
<evidence type="ECO:0000313" key="5">
    <source>
        <dbReference type="EMBL" id="KAH7092018.1"/>
    </source>
</evidence>
<dbReference type="EMBL" id="JAGMVJ010000003">
    <property type="protein sequence ID" value="KAH7092018.1"/>
    <property type="molecule type" value="Genomic_DNA"/>
</dbReference>
<dbReference type="InterPro" id="IPR002227">
    <property type="entry name" value="Tyrosinase_Cu-bd"/>
</dbReference>
<organism evidence="5 6">
    <name type="scientific">Paraphoma chrysanthemicola</name>
    <dbReference type="NCBI Taxonomy" id="798071"/>
    <lineage>
        <taxon>Eukaryota</taxon>
        <taxon>Fungi</taxon>
        <taxon>Dikarya</taxon>
        <taxon>Ascomycota</taxon>
        <taxon>Pezizomycotina</taxon>
        <taxon>Dothideomycetes</taxon>
        <taxon>Pleosporomycetidae</taxon>
        <taxon>Pleosporales</taxon>
        <taxon>Pleosporineae</taxon>
        <taxon>Phaeosphaeriaceae</taxon>
        <taxon>Paraphoma</taxon>
    </lineage>
</organism>
<keyword evidence="1" id="KW-0479">Metal-binding</keyword>
<evidence type="ECO:0000259" key="3">
    <source>
        <dbReference type="PROSITE" id="PS00497"/>
    </source>
</evidence>
<comment type="caution">
    <text evidence="5">The sequence shown here is derived from an EMBL/GenBank/DDBJ whole genome shotgun (WGS) entry which is preliminary data.</text>
</comment>
<evidence type="ECO:0000313" key="6">
    <source>
        <dbReference type="Proteomes" id="UP000813461"/>
    </source>
</evidence>
<evidence type="ECO:0000259" key="4">
    <source>
        <dbReference type="PROSITE" id="PS00498"/>
    </source>
</evidence>
<dbReference type="Proteomes" id="UP000813461">
    <property type="component" value="Unassembled WGS sequence"/>
</dbReference>
<feature type="chain" id="PRO_5035421143" description="Tyrosinase copper-binding domain-containing protein" evidence="2">
    <location>
        <begin position="19"/>
        <end position="400"/>
    </location>
</feature>
<dbReference type="GO" id="GO:0016491">
    <property type="term" value="F:oxidoreductase activity"/>
    <property type="evidence" value="ECO:0007669"/>
    <property type="project" value="InterPro"/>
</dbReference>
<dbReference type="Pfam" id="PF00264">
    <property type="entry name" value="Tyrosinase"/>
    <property type="match status" value="1"/>
</dbReference>
<protein>
    <recommendedName>
        <fullName evidence="3 4">Tyrosinase copper-binding domain-containing protein</fullName>
    </recommendedName>
</protein>
<accession>A0A8K0RCB9</accession>
<dbReference type="PROSITE" id="PS00497">
    <property type="entry name" value="TYROSINASE_1"/>
    <property type="match status" value="1"/>
</dbReference>
<dbReference type="SUPFAM" id="SSF48056">
    <property type="entry name" value="Di-copper centre-containing domain"/>
    <property type="match status" value="1"/>
</dbReference>
<keyword evidence="2" id="KW-0732">Signal</keyword>
<dbReference type="PANTHER" id="PTHR11474:SF116">
    <property type="entry name" value="TYROSINASE"/>
    <property type="match status" value="1"/>
</dbReference>
<feature type="signal peptide" evidence="2">
    <location>
        <begin position="1"/>
        <end position="18"/>
    </location>
</feature>
<dbReference type="PROSITE" id="PS00498">
    <property type="entry name" value="TYROSINASE_2"/>
    <property type="match status" value="1"/>
</dbReference>
<keyword evidence="6" id="KW-1185">Reference proteome</keyword>
<dbReference type="GO" id="GO:0046872">
    <property type="term" value="F:metal ion binding"/>
    <property type="evidence" value="ECO:0007669"/>
    <property type="project" value="UniProtKB-KW"/>
</dbReference>
<feature type="domain" description="Tyrosinase copper-binding" evidence="3">
    <location>
        <begin position="185"/>
        <end position="202"/>
    </location>
</feature>
<dbReference type="AlphaFoldDB" id="A0A8K0RCB9"/>
<proteinExistence type="predicted"/>
<dbReference type="PRINTS" id="PR00092">
    <property type="entry name" value="TYROSINASE"/>
</dbReference>
<reference evidence="5" key="1">
    <citation type="journal article" date="2021" name="Nat. Commun.">
        <title>Genetic determinants of endophytism in the Arabidopsis root mycobiome.</title>
        <authorList>
            <person name="Mesny F."/>
            <person name="Miyauchi S."/>
            <person name="Thiergart T."/>
            <person name="Pickel B."/>
            <person name="Atanasova L."/>
            <person name="Karlsson M."/>
            <person name="Huettel B."/>
            <person name="Barry K.W."/>
            <person name="Haridas S."/>
            <person name="Chen C."/>
            <person name="Bauer D."/>
            <person name="Andreopoulos W."/>
            <person name="Pangilinan J."/>
            <person name="LaButti K."/>
            <person name="Riley R."/>
            <person name="Lipzen A."/>
            <person name="Clum A."/>
            <person name="Drula E."/>
            <person name="Henrissat B."/>
            <person name="Kohler A."/>
            <person name="Grigoriev I.V."/>
            <person name="Martin F.M."/>
            <person name="Hacquard S."/>
        </authorList>
    </citation>
    <scope>NUCLEOTIDE SEQUENCE</scope>
    <source>
        <strain evidence="5">MPI-SDFR-AT-0120</strain>
    </source>
</reference>
<dbReference type="Gene3D" id="1.10.1280.10">
    <property type="entry name" value="Di-copper center containing domain from catechol oxidase"/>
    <property type="match status" value="1"/>
</dbReference>
<feature type="domain" description="Tyrosinase copper-binding" evidence="4">
    <location>
        <begin position="329"/>
        <end position="340"/>
    </location>
</feature>
<dbReference type="OrthoDB" id="6132182at2759"/>
<sequence>MHRLLTFATLLCSSYASASHHEHSHTNADSHHHPTRLDTRQLAVPKVIGVLTDALPLAAFDTPKFARPLSFEEAVAGVNASVTTIRDNFQLIKALMPNLALPDQPPPLFSRDSEEEDNKLAKRQSTCANPRVRVEWDSLSTNDRQAYMDGIKCLLGRRPSGQFRASQNRYEDLVALHASVTPVVHGNAIFLLWHRYMLWTFEDILRQECGFSGTIPWFDESRYSGRFSQSSIFSAQWFGSLLLRGNCVTNGQFPNLALNIGPGSRNVRHCLSRNGDESKTANTRQSITDACNARSTYADMASCAEGAAHAWGHNGIGAVMQDTYASPGDPVFWLHHGYIDRNFRAWQNSQARTTTVRGTDANGRSLTLDTTISVGGLRPQVRIRDVLNTLSPTLCYRYSY</sequence>